<organismHost>
    <name type="scientific">Ornithodoros</name>
    <name type="common">relapsing fever ticks</name>
    <dbReference type="NCBI Taxonomy" id="6937"/>
</organismHost>
<organismHost>
    <name type="scientific">Ornithodoros moubata</name>
    <name type="common">Soft tick</name>
    <name type="synonym">Argasid tick</name>
    <dbReference type="NCBI Taxonomy" id="6938"/>
</organismHost>
<organismHost>
    <name type="scientific">Sus scrofa</name>
    <name type="common">Pig</name>
    <dbReference type="NCBI Taxonomy" id="9823"/>
</organismHost>
<gene>
    <name evidence="1" type="primary">B66L</name>
</gene>
<organism evidence="1">
    <name type="scientific">African swine fever virus</name>
    <name type="common">ASFV</name>
    <dbReference type="NCBI Taxonomy" id="10497"/>
    <lineage>
        <taxon>Viruses</taxon>
        <taxon>Varidnaviria</taxon>
        <taxon>Bamfordvirae</taxon>
        <taxon>Nucleocytoviricota</taxon>
        <taxon>Pokkesviricetes</taxon>
        <taxon>Asfuvirales</taxon>
        <taxon>Asfarviridae</taxon>
        <taxon>Asfivirus</taxon>
        <taxon>Asfivirus haemorrhagiae</taxon>
    </lineage>
</organism>
<protein>
    <submittedName>
        <fullName evidence="1">PB66L</fullName>
    </submittedName>
</protein>
<dbReference type="EMBL" id="MN641876">
    <property type="protein sequence ID" value="QII88776.1"/>
    <property type="molecule type" value="Genomic_DNA"/>
</dbReference>
<name>A0A6G7KTR0_ASF</name>
<sequence length="66" mass="7821">MLFSLLWYSTMLQRISRKIPCRTIPKYVRFLHVTAWLQLLLLYSTKALLITTTNTTKRICALFISK</sequence>
<reference evidence="1" key="1">
    <citation type="submission" date="2019-11" db="EMBL/GenBank/DDBJ databases">
        <authorList>
            <person name="Ndlovu S.S."/>
            <person name="Carulei O."/>
        </authorList>
    </citation>
    <scope>NUCLEOTIDE SEQUENCE [LARGE SCALE GENOMIC DNA]</scope>
    <source>
        <strain evidence="1">RSA_W1_1999</strain>
    </source>
</reference>
<accession>A0A6G7KTR0</accession>
<proteinExistence type="predicted"/>
<organismHost>
    <name type="scientific">Potamochoerus larvatus</name>
    <name type="common">Bushpig</name>
    <dbReference type="NCBI Taxonomy" id="273792"/>
</organismHost>
<organismHost>
    <name type="scientific">Phacochoerus africanus</name>
    <name type="common">Warthog</name>
    <dbReference type="NCBI Taxonomy" id="41426"/>
</organismHost>
<organismHost>
    <name type="scientific">Phacochoerus aethiopicus</name>
    <name type="common">Warthog</name>
    <dbReference type="NCBI Taxonomy" id="85517"/>
</organismHost>
<evidence type="ECO:0000313" key="1">
    <source>
        <dbReference type="EMBL" id="QII88776.1"/>
    </source>
</evidence>